<dbReference type="EMBL" id="KZ857417">
    <property type="protein sequence ID" value="RDX47680.1"/>
    <property type="molecule type" value="Genomic_DNA"/>
</dbReference>
<proteinExistence type="predicted"/>
<name>A0A371D555_9APHY</name>
<dbReference type="Proteomes" id="UP000256964">
    <property type="component" value="Unassembled WGS sequence"/>
</dbReference>
<organism evidence="1 2">
    <name type="scientific">Lentinus brumalis</name>
    <dbReference type="NCBI Taxonomy" id="2498619"/>
    <lineage>
        <taxon>Eukaryota</taxon>
        <taxon>Fungi</taxon>
        <taxon>Dikarya</taxon>
        <taxon>Basidiomycota</taxon>
        <taxon>Agaricomycotina</taxon>
        <taxon>Agaricomycetes</taxon>
        <taxon>Polyporales</taxon>
        <taxon>Polyporaceae</taxon>
        <taxon>Lentinus</taxon>
    </lineage>
</organism>
<accession>A0A371D555</accession>
<protein>
    <submittedName>
        <fullName evidence="1">Uncharacterized protein</fullName>
    </submittedName>
</protein>
<evidence type="ECO:0000313" key="1">
    <source>
        <dbReference type="EMBL" id="RDX47680.1"/>
    </source>
</evidence>
<evidence type="ECO:0000313" key="2">
    <source>
        <dbReference type="Proteomes" id="UP000256964"/>
    </source>
</evidence>
<sequence>MRAVGLTDGLTVVAPAAHAALRSSCSARHVDVIFGPAMFQTAAVQLERLRAGECLASTQCPHTRPYVW</sequence>
<dbReference type="AlphaFoldDB" id="A0A371D555"/>
<keyword evidence="2" id="KW-1185">Reference proteome</keyword>
<reference evidence="1 2" key="1">
    <citation type="journal article" date="2018" name="Biotechnol. Biofuels">
        <title>Integrative visual omics of the white-rot fungus Polyporus brumalis exposes the biotechnological potential of its oxidative enzymes for delignifying raw plant biomass.</title>
        <authorList>
            <person name="Miyauchi S."/>
            <person name="Rancon A."/>
            <person name="Drula E."/>
            <person name="Hage H."/>
            <person name="Chaduli D."/>
            <person name="Favel A."/>
            <person name="Grisel S."/>
            <person name="Henrissat B."/>
            <person name="Herpoel-Gimbert I."/>
            <person name="Ruiz-Duenas F.J."/>
            <person name="Chevret D."/>
            <person name="Hainaut M."/>
            <person name="Lin J."/>
            <person name="Wang M."/>
            <person name="Pangilinan J."/>
            <person name="Lipzen A."/>
            <person name="Lesage-Meessen L."/>
            <person name="Navarro D."/>
            <person name="Riley R."/>
            <person name="Grigoriev I.V."/>
            <person name="Zhou S."/>
            <person name="Raouche S."/>
            <person name="Rosso M.N."/>
        </authorList>
    </citation>
    <scope>NUCLEOTIDE SEQUENCE [LARGE SCALE GENOMIC DNA]</scope>
    <source>
        <strain evidence="1 2">BRFM 1820</strain>
    </source>
</reference>
<gene>
    <name evidence="1" type="ORF">OH76DRAFT_1405751</name>
</gene>